<evidence type="ECO:0000256" key="1">
    <source>
        <dbReference type="ARBA" id="ARBA00004115"/>
    </source>
</evidence>
<dbReference type="VEuPathDB" id="CryptoDB:ChTU502y2012_419g0060"/>
<keyword evidence="5" id="KW-0256">Endoplasmic reticulum</keyword>
<evidence type="ECO:0000256" key="3">
    <source>
        <dbReference type="ARBA" id="ARBA00022692"/>
    </source>
</evidence>
<keyword evidence="7 10" id="KW-0472">Membrane</keyword>
<feature type="domain" description="Malectin" evidence="12">
    <location>
        <begin position="28"/>
        <end position="194"/>
    </location>
</feature>
<dbReference type="GO" id="GO:0030246">
    <property type="term" value="F:carbohydrate binding"/>
    <property type="evidence" value="ECO:0007669"/>
    <property type="project" value="InterPro"/>
</dbReference>
<proteinExistence type="inferred from homology"/>
<feature type="transmembrane region" description="Helical" evidence="10">
    <location>
        <begin position="256"/>
        <end position="277"/>
    </location>
</feature>
<dbReference type="Proteomes" id="UP000199752">
    <property type="component" value="Chromosome 6"/>
</dbReference>
<protein>
    <recommendedName>
        <fullName evidence="12">Malectin domain-containing protein</fullName>
    </recommendedName>
</protein>
<keyword evidence="9" id="KW-0119">Carbohydrate metabolism</keyword>
<feature type="signal peptide" evidence="11">
    <location>
        <begin position="1"/>
        <end position="26"/>
    </location>
</feature>
<keyword evidence="4 11" id="KW-0732">Signal</keyword>
<evidence type="ECO:0000256" key="2">
    <source>
        <dbReference type="ARBA" id="ARBA00009141"/>
    </source>
</evidence>
<comment type="subcellular location">
    <subcellularLocation>
        <location evidence="1">Endoplasmic reticulum membrane</location>
        <topology evidence="1">Single-pass type I membrane protein</topology>
    </subcellularLocation>
</comment>
<gene>
    <name evidence="13" type="ORF">CHUDEA6_110</name>
</gene>
<dbReference type="InterPro" id="IPR021720">
    <property type="entry name" value="Malectin_dom"/>
</dbReference>
<evidence type="ECO:0000256" key="11">
    <source>
        <dbReference type="SAM" id="SignalP"/>
    </source>
</evidence>
<evidence type="ECO:0000313" key="13">
    <source>
        <dbReference type="EMBL" id="CUV06444.1"/>
    </source>
</evidence>
<sequence>MFVQMKQVSFVLLFCLFFYQLDKLHAEVIYAVNCGGPRHFSKSENILYEEDNGYNGGISTDSGKQLSPFPYVEDDFVYLSERYSTDRTLQYMLNLNKLTPGVFTIVLKFSEIHFKEPGKKVFSIAVGNVIFKQSFDIYKEVGFGVPMEEYIECTFDGENISLNGMNITQGYSKEEKLLILAMFKQEDNPKINAIVVYKGSKDEIPKIQRPKPKLSVESILQKINKEGQKPDIINNQIYLIDEPLFTVKELTVTDSLYNLISTIPGIIILLIISVATLRIGVILSSHLSD</sequence>
<dbReference type="OrthoDB" id="10013439at2759"/>
<dbReference type="EMBL" id="LN877952">
    <property type="protein sequence ID" value="CUV06444.1"/>
    <property type="molecule type" value="Genomic_DNA"/>
</dbReference>
<evidence type="ECO:0000259" key="12">
    <source>
        <dbReference type="Pfam" id="PF11721"/>
    </source>
</evidence>
<evidence type="ECO:0000256" key="9">
    <source>
        <dbReference type="ARBA" id="ARBA00023277"/>
    </source>
</evidence>
<keyword evidence="3 10" id="KW-0812">Transmembrane</keyword>
<dbReference type="InterPro" id="IPR039155">
    <property type="entry name" value="MLEC"/>
</dbReference>
<dbReference type="PANTHER" id="PTHR13460">
    <property type="match status" value="1"/>
</dbReference>
<dbReference type="PANTHER" id="PTHR13460:SF0">
    <property type="entry name" value="MALECTIN"/>
    <property type="match status" value="1"/>
</dbReference>
<evidence type="ECO:0000256" key="7">
    <source>
        <dbReference type="ARBA" id="ARBA00023136"/>
    </source>
</evidence>
<dbReference type="Pfam" id="PF11721">
    <property type="entry name" value="Malectin"/>
    <property type="match status" value="1"/>
</dbReference>
<evidence type="ECO:0000256" key="4">
    <source>
        <dbReference type="ARBA" id="ARBA00022729"/>
    </source>
</evidence>
<feature type="chain" id="PRO_5006627868" description="Malectin domain-containing protein" evidence="11">
    <location>
        <begin position="27"/>
        <end position="289"/>
    </location>
</feature>
<dbReference type="VEuPathDB" id="CryptoDB:GY17_00000012"/>
<name>A0A0S4TH06_CRYHO</name>
<keyword evidence="6 10" id="KW-1133">Transmembrane helix</keyword>
<accession>A0A0S4TH06</accession>
<keyword evidence="8" id="KW-0325">Glycoprotein</keyword>
<comment type="similarity">
    <text evidence="2">Belongs to the malectin family.</text>
</comment>
<reference evidence="13" key="1">
    <citation type="submission" date="2015-08" db="EMBL/GenBank/DDBJ databases">
        <authorList>
            <person name="Babu N.S."/>
            <person name="Beckwith C.J."/>
            <person name="Beseler K.G."/>
            <person name="Brison A."/>
            <person name="Carone J.V."/>
            <person name="Caskin T.P."/>
            <person name="Diamond M."/>
            <person name="Durham M.E."/>
            <person name="Foxe J.M."/>
            <person name="Go M."/>
            <person name="Henderson B.A."/>
            <person name="Jones I.B."/>
            <person name="McGettigan J.A."/>
            <person name="Micheletti S.J."/>
            <person name="Nasrallah M.E."/>
            <person name="Ortiz D."/>
            <person name="Piller C.R."/>
            <person name="Privatt S.R."/>
            <person name="Schneider S.L."/>
            <person name="Sharp S."/>
            <person name="Smith T.C."/>
            <person name="Stanton J.D."/>
            <person name="Ullery H.E."/>
            <person name="Wilson R.J."/>
            <person name="Serrano M.G."/>
            <person name="Buck G."/>
            <person name="Lee V."/>
            <person name="Wang Y."/>
            <person name="Carvalho R."/>
            <person name="Voegtly L."/>
            <person name="Shi R."/>
            <person name="Duckworth R."/>
            <person name="Johnson A."/>
            <person name="Loviza R."/>
            <person name="Walstead R."/>
            <person name="Shah Z."/>
            <person name="Kiflezghi M."/>
            <person name="Wade K."/>
            <person name="Ball S.L."/>
            <person name="Bradley K.W."/>
            <person name="Asai D.J."/>
            <person name="Bowman C.A."/>
            <person name="Russell D.A."/>
            <person name="Pope W.H."/>
            <person name="Jacobs-Sera D."/>
            <person name="Hendrix R.W."/>
            <person name="Hatfull G.F."/>
        </authorList>
    </citation>
    <scope>NUCLEOTIDE SEQUENCE [LARGE SCALE GENOMIC DNA]</scope>
</reference>
<evidence type="ECO:0000256" key="8">
    <source>
        <dbReference type="ARBA" id="ARBA00023180"/>
    </source>
</evidence>
<dbReference type="VEuPathDB" id="CryptoDB:Chro.60022"/>
<evidence type="ECO:0000256" key="10">
    <source>
        <dbReference type="SAM" id="Phobius"/>
    </source>
</evidence>
<dbReference type="AlphaFoldDB" id="A0A0S4TH06"/>
<organism evidence="13">
    <name type="scientific">Cryptosporidium hominis</name>
    <dbReference type="NCBI Taxonomy" id="237895"/>
    <lineage>
        <taxon>Eukaryota</taxon>
        <taxon>Sar</taxon>
        <taxon>Alveolata</taxon>
        <taxon>Apicomplexa</taxon>
        <taxon>Conoidasida</taxon>
        <taxon>Coccidia</taxon>
        <taxon>Eucoccidiorida</taxon>
        <taxon>Eimeriorina</taxon>
        <taxon>Cryptosporidiidae</taxon>
        <taxon>Cryptosporidium</taxon>
    </lineage>
</organism>
<dbReference type="VEuPathDB" id="CryptoDB:CHUDEA6_110"/>
<dbReference type="Gene3D" id="2.60.120.430">
    <property type="entry name" value="Galactose-binding lectin"/>
    <property type="match status" value="1"/>
</dbReference>
<evidence type="ECO:0000256" key="5">
    <source>
        <dbReference type="ARBA" id="ARBA00022824"/>
    </source>
</evidence>
<dbReference type="GO" id="GO:0005789">
    <property type="term" value="C:endoplasmic reticulum membrane"/>
    <property type="evidence" value="ECO:0007669"/>
    <property type="project" value="UniProtKB-SubCell"/>
</dbReference>
<evidence type="ECO:0000256" key="6">
    <source>
        <dbReference type="ARBA" id="ARBA00022989"/>
    </source>
</evidence>